<evidence type="ECO:0000256" key="1">
    <source>
        <dbReference type="SAM" id="MobiDB-lite"/>
    </source>
</evidence>
<keyword evidence="4" id="KW-1185">Reference proteome</keyword>
<feature type="compositionally biased region" description="Polar residues" evidence="1">
    <location>
        <begin position="77"/>
        <end position="86"/>
    </location>
</feature>
<dbReference type="OMA" id="WSTKPND"/>
<dbReference type="STRING" id="3880.G7IRA2"/>
<dbReference type="AlphaFoldDB" id="G7IRA2"/>
<evidence type="ECO:0000313" key="4">
    <source>
        <dbReference type="Proteomes" id="UP000002051"/>
    </source>
</evidence>
<protein>
    <recommendedName>
        <fullName evidence="5">Myb/SANT-like domain-containing protein</fullName>
    </recommendedName>
</protein>
<evidence type="ECO:0000313" key="2">
    <source>
        <dbReference type="EMBL" id="AES66997.1"/>
    </source>
</evidence>
<sequence length="155" mass="17540">MKKWSTKLNEVVDMMNTSGFGWDDTKKCVTCDNSQVLSQYLEKHPKIRNHVNKEFKRLQGIVGKDRANGIEADDGNGNETTENQVIDNDELVHQHNNSPISARPSSKRPQLAQLVNFQIPSKPDPSKFNLVEEIKKLGLTVEAEIDLAIKFSHNQ</sequence>
<evidence type="ECO:0000313" key="3">
    <source>
        <dbReference type="EnsemblPlants" id="AES66997"/>
    </source>
</evidence>
<feature type="compositionally biased region" description="Polar residues" evidence="1">
    <location>
        <begin position="94"/>
        <end position="108"/>
    </location>
</feature>
<dbReference type="Proteomes" id="UP000002051">
    <property type="component" value="Chromosome 2"/>
</dbReference>
<evidence type="ECO:0008006" key="5">
    <source>
        <dbReference type="Google" id="ProtNLM"/>
    </source>
</evidence>
<name>G7IRA2_MEDTR</name>
<dbReference type="EMBL" id="CM001218">
    <property type="protein sequence ID" value="AES66997.1"/>
    <property type="molecule type" value="Genomic_DNA"/>
</dbReference>
<dbReference type="PaxDb" id="3880-AES66997"/>
<reference evidence="3" key="3">
    <citation type="submission" date="2015-04" db="UniProtKB">
        <authorList>
            <consortium name="EnsemblPlants"/>
        </authorList>
    </citation>
    <scope>IDENTIFICATION</scope>
    <source>
        <strain evidence="3">cv. Jemalong A17</strain>
    </source>
</reference>
<dbReference type="PANTHER" id="PTHR46929:SF3">
    <property type="entry name" value="MYB_SANT-LIKE DOMAIN-CONTAINING PROTEIN"/>
    <property type="match status" value="1"/>
</dbReference>
<dbReference type="PANTHER" id="PTHR46929">
    <property type="entry name" value="EXPRESSED PROTEIN"/>
    <property type="match status" value="1"/>
</dbReference>
<reference evidence="2 4" key="1">
    <citation type="journal article" date="2011" name="Nature">
        <title>The Medicago genome provides insight into the evolution of rhizobial symbioses.</title>
        <authorList>
            <person name="Young N.D."/>
            <person name="Debelle F."/>
            <person name="Oldroyd G.E."/>
            <person name="Geurts R."/>
            <person name="Cannon S.B."/>
            <person name="Udvardi M.K."/>
            <person name="Benedito V.A."/>
            <person name="Mayer K.F."/>
            <person name="Gouzy J."/>
            <person name="Schoof H."/>
            <person name="Van de Peer Y."/>
            <person name="Proost S."/>
            <person name="Cook D.R."/>
            <person name="Meyers B.C."/>
            <person name="Spannagl M."/>
            <person name="Cheung F."/>
            <person name="De Mita S."/>
            <person name="Krishnakumar V."/>
            <person name="Gundlach H."/>
            <person name="Zhou S."/>
            <person name="Mudge J."/>
            <person name="Bharti A.K."/>
            <person name="Murray J.D."/>
            <person name="Naoumkina M.A."/>
            <person name="Rosen B."/>
            <person name="Silverstein K.A."/>
            <person name="Tang H."/>
            <person name="Rombauts S."/>
            <person name="Zhao P.X."/>
            <person name="Zhou P."/>
            <person name="Barbe V."/>
            <person name="Bardou P."/>
            <person name="Bechner M."/>
            <person name="Bellec A."/>
            <person name="Berger A."/>
            <person name="Berges H."/>
            <person name="Bidwell S."/>
            <person name="Bisseling T."/>
            <person name="Choisne N."/>
            <person name="Couloux A."/>
            <person name="Denny R."/>
            <person name="Deshpande S."/>
            <person name="Dai X."/>
            <person name="Doyle J.J."/>
            <person name="Dudez A.M."/>
            <person name="Farmer A.D."/>
            <person name="Fouteau S."/>
            <person name="Franken C."/>
            <person name="Gibelin C."/>
            <person name="Gish J."/>
            <person name="Goldstein S."/>
            <person name="Gonzalez A.J."/>
            <person name="Green P.J."/>
            <person name="Hallab A."/>
            <person name="Hartog M."/>
            <person name="Hua A."/>
            <person name="Humphray S.J."/>
            <person name="Jeong D.H."/>
            <person name="Jing Y."/>
            <person name="Jocker A."/>
            <person name="Kenton S.M."/>
            <person name="Kim D.J."/>
            <person name="Klee K."/>
            <person name="Lai H."/>
            <person name="Lang C."/>
            <person name="Lin S."/>
            <person name="Macmil S.L."/>
            <person name="Magdelenat G."/>
            <person name="Matthews L."/>
            <person name="McCorrison J."/>
            <person name="Monaghan E.L."/>
            <person name="Mun J.H."/>
            <person name="Najar F.Z."/>
            <person name="Nicholson C."/>
            <person name="Noirot C."/>
            <person name="O'Bleness M."/>
            <person name="Paule C.R."/>
            <person name="Poulain J."/>
            <person name="Prion F."/>
            <person name="Qin B."/>
            <person name="Qu C."/>
            <person name="Retzel E.F."/>
            <person name="Riddle C."/>
            <person name="Sallet E."/>
            <person name="Samain S."/>
            <person name="Samson N."/>
            <person name="Sanders I."/>
            <person name="Saurat O."/>
            <person name="Scarpelli C."/>
            <person name="Schiex T."/>
            <person name="Segurens B."/>
            <person name="Severin A.J."/>
            <person name="Sherrier D.J."/>
            <person name="Shi R."/>
            <person name="Sims S."/>
            <person name="Singer S.R."/>
            <person name="Sinharoy S."/>
            <person name="Sterck L."/>
            <person name="Viollet A."/>
            <person name="Wang B.B."/>
            <person name="Wang K."/>
            <person name="Wang M."/>
            <person name="Wang X."/>
            <person name="Warfsmann J."/>
            <person name="Weissenbach J."/>
            <person name="White D.D."/>
            <person name="White J.D."/>
            <person name="Wiley G.B."/>
            <person name="Wincker P."/>
            <person name="Xing Y."/>
            <person name="Yang L."/>
            <person name="Yao Z."/>
            <person name="Ying F."/>
            <person name="Zhai J."/>
            <person name="Zhou L."/>
            <person name="Zuber A."/>
            <person name="Denarie J."/>
            <person name="Dixon R.A."/>
            <person name="May G.D."/>
            <person name="Schwartz D.C."/>
            <person name="Rogers J."/>
            <person name="Quetier F."/>
            <person name="Town C.D."/>
            <person name="Roe B.A."/>
        </authorList>
    </citation>
    <scope>NUCLEOTIDE SEQUENCE [LARGE SCALE GENOMIC DNA]</scope>
    <source>
        <strain evidence="2">A17</strain>
        <strain evidence="3 4">cv. Jemalong A17</strain>
    </source>
</reference>
<dbReference type="HOGENOM" id="CLU_1698128_0_0_1"/>
<proteinExistence type="predicted"/>
<reference evidence="2 4" key="2">
    <citation type="journal article" date="2014" name="BMC Genomics">
        <title>An improved genome release (version Mt4.0) for the model legume Medicago truncatula.</title>
        <authorList>
            <person name="Tang H."/>
            <person name="Krishnakumar V."/>
            <person name="Bidwell S."/>
            <person name="Rosen B."/>
            <person name="Chan A."/>
            <person name="Zhou S."/>
            <person name="Gentzbittel L."/>
            <person name="Childs K.L."/>
            <person name="Yandell M."/>
            <person name="Gundlach H."/>
            <person name="Mayer K.F."/>
            <person name="Schwartz D.C."/>
            <person name="Town C.D."/>
        </authorList>
    </citation>
    <scope>GENOME REANNOTATION</scope>
    <source>
        <strain evidence="3 4">cv. Jemalong A17</strain>
    </source>
</reference>
<feature type="region of interest" description="Disordered" evidence="1">
    <location>
        <begin position="66"/>
        <end position="108"/>
    </location>
</feature>
<gene>
    <name evidence="2" type="ordered locus">MTR_2g085110</name>
</gene>
<dbReference type="eggNOG" id="ENOG502SSSN">
    <property type="taxonomic scope" value="Eukaryota"/>
</dbReference>
<accession>G7IRA2</accession>
<organism evidence="2 4">
    <name type="scientific">Medicago truncatula</name>
    <name type="common">Barrel medic</name>
    <name type="synonym">Medicago tribuloides</name>
    <dbReference type="NCBI Taxonomy" id="3880"/>
    <lineage>
        <taxon>Eukaryota</taxon>
        <taxon>Viridiplantae</taxon>
        <taxon>Streptophyta</taxon>
        <taxon>Embryophyta</taxon>
        <taxon>Tracheophyta</taxon>
        <taxon>Spermatophyta</taxon>
        <taxon>Magnoliopsida</taxon>
        <taxon>eudicotyledons</taxon>
        <taxon>Gunneridae</taxon>
        <taxon>Pentapetalae</taxon>
        <taxon>rosids</taxon>
        <taxon>fabids</taxon>
        <taxon>Fabales</taxon>
        <taxon>Fabaceae</taxon>
        <taxon>Papilionoideae</taxon>
        <taxon>50 kb inversion clade</taxon>
        <taxon>NPAAA clade</taxon>
        <taxon>Hologalegina</taxon>
        <taxon>IRL clade</taxon>
        <taxon>Trifolieae</taxon>
        <taxon>Medicago</taxon>
    </lineage>
</organism>
<dbReference type="EnsemblPlants" id="AES66997">
    <property type="protein sequence ID" value="AES66997"/>
    <property type="gene ID" value="MTR_2g085110"/>
</dbReference>